<dbReference type="InterPro" id="IPR003959">
    <property type="entry name" value="ATPase_AAA_core"/>
</dbReference>
<sequence>MPDVRDLGLILDSGVPLVVIETHEEQRVLELVTRLAIARDWTMFSWSATAGLRREPADPETPPIVGTRKPEGVLTHIREAAAAGLYVLFDFHPYLADAPLMVRLLRDIAQQRLPRPLHLLLVGPRCELPEELHRLSARFVMRLPDAAALERLVREEAQSWSAAHRGARVRSGRRQLQRIIQNLRGVPEQDARRLVRSAIWDDGALTEADLPRLNKARFELLDLSGAVHFELETARPDDVGGLRRFKAWLAERQAAFLGRGFSAGLPPPRGVLLLGVQGSGKSLAARAVAGAWGVPLLRLDMGTLYNKYYGESERNLRSALDLAEHMAPCVLWIDEIEKALASGGDDGGTSRRMLGTLLTWLAERSAAVFVAATANAIEQLPPELMRKGRLDEIFFVDLPDAAVRADIFAIQLRKRALDPAGFDCAELARVSEGFSGAEIEQAVVSACYGAAAAERSARQDDMARAIAGTRPLAQVMAESVQALRDWAQGRTVPAD</sequence>
<protein>
    <recommendedName>
        <fullName evidence="4">Uncharacterized AAA domain-containing protein ycf46</fullName>
    </recommendedName>
</protein>
<dbReference type="EMBL" id="SRIO01000008">
    <property type="protein sequence ID" value="TFZ82580.1"/>
    <property type="molecule type" value="Genomic_DNA"/>
</dbReference>
<dbReference type="Gene3D" id="1.10.8.60">
    <property type="match status" value="1"/>
</dbReference>
<dbReference type="AlphaFoldDB" id="A0A4Z0FA47"/>
<comment type="caution">
    <text evidence="6">The sequence shown here is derived from an EMBL/GenBank/DDBJ whole genome shotgun (WGS) entry which is preliminary data.</text>
</comment>
<evidence type="ECO:0000256" key="4">
    <source>
        <dbReference type="ARBA" id="ARBA00040480"/>
    </source>
</evidence>
<evidence type="ECO:0000256" key="1">
    <source>
        <dbReference type="ARBA" id="ARBA00022741"/>
    </source>
</evidence>
<dbReference type="PANTHER" id="PTHR42960:SF1">
    <property type="entry name" value="YCF46 PROTEIN"/>
    <property type="match status" value="1"/>
</dbReference>
<dbReference type="InterPro" id="IPR027417">
    <property type="entry name" value="P-loop_NTPase"/>
</dbReference>
<evidence type="ECO:0000256" key="2">
    <source>
        <dbReference type="ARBA" id="ARBA00022840"/>
    </source>
</evidence>
<dbReference type="SMART" id="SM00382">
    <property type="entry name" value="AAA"/>
    <property type="match status" value="1"/>
</dbReference>
<keyword evidence="7" id="KW-1185">Reference proteome</keyword>
<dbReference type="OrthoDB" id="9809379at2"/>
<evidence type="ECO:0000313" key="6">
    <source>
        <dbReference type="EMBL" id="TFZ82580.1"/>
    </source>
</evidence>
<keyword evidence="2" id="KW-0067">ATP-binding</keyword>
<dbReference type="PANTHER" id="PTHR42960">
    <property type="entry name" value="YCF46 PROTEIN"/>
    <property type="match status" value="1"/>
</dbReference>
<dbReference type="RefSeq" id="WP_135281826.1">
    <property type="nucleotide sequence ID" value="NZ_SRIO01000008.1"/>
</dbReference>
<evidence type="ECO:0000313" key="7">
    <source>
        <dbReference type="Proteomes" id="UP000297890"/>
    </source>
</evidence>
<dbReference type="Gene3D" id="3.40.50.300">
    <property type="entry name" value="P-loop containing nucleotide triphosphate hydrolases"/>
    <property type="match status" value="1"/>
</dbReference>
<feature type="domain" description="AAA+ ATPase" evidence="5">
    <location>
        <begin position="267"/>
        <end position="400"/>
    </location>
</feature>
<dbReference type="GO" id="GO:0005524">
    <property type="term" value="F:ATP binding"/>
    <property type="evidence" value="ECO:0007669"/>
    <property type="project" value="UniProtKB-KW"/>
</dbReference>
<proteinExistence type="inferred from homology"/>
<evidence type="ECO:0000256" key="3">
    <source>
        <dbReference type="ARBA" id="ARBA00038088"/>
    </source>
</evidence>
<organism evidence="6 7">
    <name type="scientific">Candidatus Macondimonas diazotrophica</name>
    <dbReference type="NCBI Taxonomy" id="2305248"/>
    <lineage>
        <taxon>Bacteria</taxon>
        <taxon>Pseudomonadati</taxon>
        <taxon>Pseudomonadota</taxon>
        <taxon>Gammaproteobacteria</taxon>
        <taxon>Chromatiales</taxon>
        <taxon>Ectothiorhodospiraceae</taxon>
        <taxon>Candidatus Macondimonas</taxon>
    </lineage>
</organism>
<comment type="similarity">
    <text evidence="3">Belongs to the AAA ATPase family. Highly divergent.</text>
</comment>
<keyword evidence="1" id="KW-0547">Nucleotide-binding</keyword>
<gene>
    <name evidence="6" type="ORF">E4680_07700</name>
</gene>
<dbReference type="SUPFAM" id="SSF52540">
    <property type="entry name" value="P-loop containing nucleoside triphosphate hydrolases"/>
    <property type="match status" value="1"/>
</dbReference>
<reference evidence="6 7" key="1">
    <citation type="journal article" date="2019" name="ISME J.">
        <title>Candidatus Macondimonas diazotrophica, a novel gammaproteobacterial genus dominating crude-oil-contaminated coastal sediments.</title>
        <authorList>
            <person name="Karthikeyan S."/>
            <person name="Konstantinidis K."/>
        </authorList>
    </citation>
    <scope>NUCLEOTIDE SEQUENCE [LARGE SCALE GENOMIC DNA]</scope>
    <source>
        <strain evidence="6 7">KTK01</strain>
    </source>
</reference>
<dbReference type="Proteomes" id="UP000297890">
    <property type="component" value="Unassembled WGS sequence"/>
</dbReference>
<dbReference type="GO" id="GO:0016887">
    <property type="term" value="F:ATP hydrolysis activity"/>
    <property type="evidence" value="ECO:0007669"/>
    <property type="project" value="InterPro"/>
</dbReference>
<evidence type="ECO:0000259" key="5">
    <source>
        <dbReference type="SMART" id="SM00382"/>
    </source>
</evidence>
<dbReference type="InterPro" id="IPR003593">
    <property type="entry name" value="AAA+_ATPase"/>
</dbReference>
<accession>A0A4Z0FA47</accession>
<dbReference type="InterPro" id="IPR052381">
    <property type="entry name" value="AAA_domain_protein"/>
</dbReference>
<dbReference type="Pfam" id="PF00004">
    <property type="entry name" value="AAA"/>
    <property type="match status" value="1"/>
</dbReference>
<name>A0A4Z0FA47_9GAMM</name>